<dbReference type="EMBL" id="SLWR01000002">
    <property type="protein sequence ID" value="TCO50121.1"/>
    <property type="molecule type" value="Genomic_DNA"/>
</dbReference>
<dbReference type="Pfam" id="PF00496">
    <property type="entry name" value="SBP_bac_5"/>
    <property type="match status" value="1"/>
</dbReference>
<dbReference type="Proteomes" id="UP000295573">
    <property type="component" value="Unassembled WGS sequence"/>
</dbReference>
<comment type="caution">
    <text evidence="7">The sequence shown here is derived from an EMBL/GenBank/DDBJ whole genome shotgun (WGS) entry which is preliminary data.</text>
</comment>
<evidence type="ECO:0000259" key="6">
    <source>
        <dbReference type="Pfam" id="PF00496"/>
    </source>
</evidence>
<accession>A0A4R2IWE5</accession>
<comment type="subcellular location">
    <subcellularLocation>
        <location evidence="1">Cell envelope</location>
    </subcellularLocation>
</comment>
<organism evidence="7 8">
    <name type="scientific">Kribbella antiqua</name>
    <dbReference type="NCBI Taxonomy" id="2512217"/>
    <lineage>
        <taxon>Bacteria</taxon>
        <taxon>Bacillati</taxon>
        <taxon>Actinomycetota</taxon>
        <taxon>Actinomycetes</taxon>
        <taxon>Propionibacteriales</taxon>
        <taxon>Kribbellaceae</taxon>
        <taxon>Kribbella</taxon>
    </lineage>
</organism>
<evidence type="ECO:0000256" key="5">
    <source>
        <dbReference type="SAM" id="SignalP"/>
    </source>
</evidence>
<dbReference type="SUPFAM" id="SSF53850">
    <property type="entry name" value="Periplasmic binding protein-like II"/>
    <property type="match status" value="1"/>
</dbReference>
<name>A0A4R2IWE5_9ACTN</name>
<dbReference type="RefSeq" id="WP_132145224.1">
    <property type="nucleotide sequence ID" value="NZ_SLWR01000002.1"/>
</dbReference>
<evidence type="ECO:0000313" key="8">
    <source>
        <dbReference type="Proteomes" id="UP000295573"/>
    </source>
</evidence>
<protein>
    <submittedName>
        <fullName evidence="7">Peptide/nickel transport system substrate-binding protein</fullName>
    </submittedName>
</protein>
<proteinExistence type="inferred from homology"/>
<dbReference type="PROSITE" id="PS51257">
    <property type="entry name" value="PROKAR_LIPOPROTEIN"/>
    <property type="match status" value="1"/>
</dbReference>
<feature type="domain" description="Solute-binding protein family 5" evidence="6">
    <location>
        <begin position="85"/>
        <end position="436"/>
    </location>
</feature>
<dbReference type="Gene3D" id="3.40.190.10">
    <property type="entry name" value="Periplasmic binding protein-like II"/>
    <property type="match status" value="1"/>
</dbReference>
<feature type="chain" id="PRO_5038599737" evidence="5">
    <location>
        <begin position="24"/>
        <end position="518"/>
    </location>
</feature>
<dbReference type="PIRSF" id="PIRSF002741">
    <property type="entry name" value="MppA"/>
    <property type="match status" value="1"/>
</dbReference>
<keyword evidence="8" id="KW-1185">Reference proteome</keyword>
<dbReference type="OrthoDB" id="9801912at2"/>
<evidence type="ECO:0000256" key="4">
    <source>
        <dbReference type="ARBA" id="ARBA00022729"/>
    </source>
</evidence>
<gene>
    <name evidence="7" type="ORF">EV646_102194</name>
</gene>
<evidence type="ECO:0000256" key="1">
    <source>
        <dbReference type="ARBA" id="ARBA00004196"/>
    </source>
</evidence>
<dbReference type="AlphaFoldDB" id="A0A4R2IWE5"/>
<evidence type="ECO:0000256" key="2">
    <source>
        <dbReference type="ARBA" id="ARBA00005695"/>
    </source>
</evidence>
<dbReference type="InterPro" id="IPR000914">
    <property type="entry name" value="SBP_5_dom"/>
</dbReference>
<dbReference type="GO" id="GO:0030313">
    <property type="term" value="C:cell envelope"/>
    <property type="evidence" value="ECO:0007669"/>
    <property type="project" value="UniProtKB-SubCell"/>
</dbReference>
<dbReference type="PANTHER" id="PTHR30290">
    <property type="entry name" value="PERIPLASMIC BINDING COMPONENT OF ABC TRANSPORTER"/>
    <property type="match status" value="1"/>
</dbReference>
<dbReference type="GO" id="GO:0043190">
    <property type="term" value="C:ATP-binding cassette (ABC) transporter complex"/>
    <property type="evidence" value="ECO:0007669"/>
    <property type="project" value="InterPro"/>
</dbReference>
<evidence type="ECO:0000256" key="3">
    <source>
        <dbReference type="ARBA" id="ARBA00022448"/>
    </source>
</evidence>
<dbReference type="InterPro" id="IPR030678">
    <property type="entry name" value="Peptide/Ni-bd"/>
</dbReference>
<evidence type="ECO:0000313" key="7">
    <source>
        <dbReference type="EMBL" id="TCO50121.1"/>
    </source>
</evidence>
<feature type="signal peptide" evidence="5">
    <location>
        <begin position="1"/>
        <end position="23"/>
    </location>
</feature>
<keyword evidence="4 5" id="KW-0732">Signal</keyword>
<reference evidence="7 8" key="1">
    <citation type="journal article" date="2015" name="Stand. Genomic Sci.">
        <title>Genomic Encyclopedia of Bacterial and Archaeal Type Strains, Phase III: the genomes of soil and plant-associated and newly described type strains.</title>
        <authorList>
            <person name="Whitman W.B."/>
            <person name="Woyke T."/>
            <person name="Klenk H.P."/>
            <person name="Zhou Y."/>
            <person name="Lilburn T.G."/>
            <person name="Beck B.J."/>
            <person name="De Vos P."/>
            <person name="Vandamme P."/>
            <person name="Eisen J.A."/>
            <person name="Garrity G."/>
            <person name="Hugenholtz P."/>
            <person name="Kyrpides N.C."/>
        </authorList>
    </citation>
    <scope>NUCLEOTIDE SEQUENCE [LARGE SCALE GENOMIC DNA]</scope>
    <source>
        <strain evidence="7 8">VKM Ac-2541</strain>
    </source>
</reference>
<dbReference type="Gene3D" id="3.10.105.10">
    <property type="entry name" value="Dipeptide-binding Protein, Domain 3"/>
    <property type="match status" value="1"/>
</dbReference>
<dbReference type="PANTHER" id="PTHR30290:SF10">
    <property type="entry name" value="PERIPLASMIC OLIGOPEPTIDE-BINDING PROTEIN-RELATED"/>
    <property type="match status" value="1"/>
</dbReference>
<dbReference type="Gene3D" id="3.90.76.10">
    <property type="entry name" value="Dipeptide-binding Protein, Domain 1"/>
    <property type="match status" value="1"/>
</dbReference>
<sequence>MVIVTWRRVAVTAALVLSLAACGEPDDNAPHQGATTPKATLLRVVTTDTISSLDPAGPYDIGSRTVQANLYQTLLTIMPGKPTPVPDAADCQFDSPTTYTCTLKDGLTFPNGHELTSSDVKFSFDRMLRLKNSAASLFTSLTSLSAPDDLTLVFNLKTPDARLPYLLTTTAGSIVDEQVYPANKLLNTKAIGSGPYQLTAYKPGSEITLARFAKYKGPRGAQNDGVEILLKKDPNALYQAMRTGKADLAYHGLGPALLEKLRASDQLQVVESDYASIRFFAFQMKSPTSRKLAVRRAVAQLIDRPAIVTKAYDGTVTPLYSVVPPGFGGQVDAFRSEYKEPSRAAAAAILKQAGIAVPVPLTVGWTPSQYGVGAKAEVLELKRQLDASGLFKVTTKSAEWPQYQQLTKTGAYDLYHAGWIPLYPDADDYLAPFIRTGAVFQNGYRSAAASALLQQETTEQNGLERDKLIGQLQSVVAREVPVIPTWQGRLTVVAGKDLENVAPALNQLSFLYLSGLRK</sequence>
<comment type="similarity">
    <text evidence="2">Belongs to the bacterial solute-binding protein 5 family.</text>
</comment>
<dbReference type="InterPro" id="IPR039424">
    <property type="entry name" value="SBP_5"/>
</dbReference>
<dbReference type="GO" id="GO:0015833">
    <property type="term" value="P:peptide transport"/>
    <property type="evidence" value="ECO:0007669"/>
    <property type="project" value="TreeGrafter"/>
</dbReference>
<dbReference type="GO" id="GO:1904680">
    <property type="term" value="F:peptide transmembrane transporter activity"/>
    <property type="evidence" value="ECO:0007669"/>
    <property type="project" value="TreeGrafter"/>
</dbReference>
<keyword evidence="3" id="KW-0813">Transport</keyword>
<dbReference type="GO" id="GO:0042597">
    <property type="term" value="C:periplasmic space"/>
    <property type="evidence" value="ECO:0007669"/>
    <property type="project" value="UniProtKB-ARBA"/>
</dbReference>